<name>A0A0K2T8A6_LEPSM</name>
<accession>A0A0K2T8A6</accession>
<keyword evidence="1" id="KW-1133">Transmembrane helix</keyword>
<feature type="transmembrane region" description="Helical" evidence="1">
    <location>
        <begin position="55"/>
        <end position="77"/>
    </location>
</feature>
<feature type="transmembrane region" description="Helical" evidence="1">
    <location>
        <begin position="84"/>
        <end position="104"/>
    </location>
</feature>
<evidence type="ECO:0000256" key="1">
    <source>
        <dbReference type="SAM" id="Phobius"/>
    </source>
</evidence>
<dbReference type="AlphaFoldDB" id="A0A0K2T8A6"/>
<keyword evidence="1" id="KW-0812">Transmembrane</keyword>
<keyword evidence="1" id="KW-0472">Membrane</keyword>
<evidence type="ECO:0000313" key="2">
    <source>
        <dbReference type="EMBL" id="CDW22025.1"/>
    </source>
</evidence>
<reference evidence="2" key="1">
    <citation type="submission" date="2014-05" db="EMBL/GenBank/DDBJ databases">
        <authorList>
            <person name="Chronopoulou M."/>
        </authorList>
    </citation>
    <scope>NUCLEOTIDE SEQUENCE</scope>
    <source>
        <tissue evidence="2">Whole organism</tissue>
    </source>
</reference>
<organism evidence="2">
    <name type="scientific">Lepeophtheirus salmonis</name>
    <name type="common">Salmon louse</name>
    <name type="synonym">Caligus salmonis</name>
    <dbReference type="NCBI Taxonomy" id="72036"/>
    <lineage>
        <taxon>Eukaryota</taxon>
        <taxon>Metazoa</taxon>
        <taxon>Ecdysozoa</taxon>
        <taxon>Arthropoda</taxon>
        <taxon>Crustacea</taxon>
        <taxon>Multicrustacea</taxon>
        <taxon>Hexanauplia</taxon>
        <taxon>Copepoda</taxon>
        <taxon>Siphonostomatoida</taxon>
        <taxon>Caligidae</taxon>
        <taxon>Lepeophtheirus</taxon>
    </lineage>
</organism>
<sequence>MLSLHFCEALSSSLLLNFLNKLSRNKFLLSSKLFLSTSFLFGSLCKGFFHNLFILTFHLILTIPFSLDGLFSLTGFFQISFHHFCRLFLNLANFLFNHIISFSIDFLNCFSSDLHLGNKLFSTFQG</sequence>
<protein>
    <submittedName>
        <fullName evidence="2">Uncharacterized protein</fullName>
    </submittedName>
</protein>
<dbReference type="EMBL" id="HACA01004664">
    <property type="protein sequence ID" value="CDW22025.1"/>
    <property type="molecule type" value="Transcribed_RNA"/>
</dbReference>
<proteinExistence type="predicted"/>